<dbReference type="EMBL" id="CAKMMW010000005">
    <property type="protein sequence ID" value="CAH1203204.1"/>
    <property type="molecule type" value="Genomic_DNA"/>
</dbReference>
<evidence type="ECO:0000256" key="7">
    <source>
        <dbReference type="SAM" id="SignalP"/>
    </source>
</evidence>
<keyword evidence="3 6" id="KW-0812">Transmembrane</keyword>
<evidence type="ECO:0000313" key="9">
    <source>
        <dbReference type="Proteomes" id="UP000838821"/>
    </source>
</evidence>
<protein>
    <recommendedName>
        <fullName evidence="10">Flagellar protein</fullName>
    </recommendedName>
</protein>
<comment type="caution">
    <text evidence="8">The sequence shown here is derived from an EMBL/GenBank/DDBJ whole genome shotgun (WGS) entry which is preliminary data.</text>
</comment>
<evidence type="ECO:0000256" key="3">
    <source>
        <dbReference type="ARBA" id="ARBA00022692"/>
    </source>
</evidence>
<reference evidence="8" key="1">
    <citation type="submission" date="2022-01" db="EMBL/GenBank/DDBJ databases">
        <authorList>
            <person name="Criscuolo A."/>
        </authorList>
    </citation>
    <scope>NUCLEOTIDE SEQUENCE</scope>
    <source>
        <strain evidence="8">CIP111891</strain>
    </source>
</reference>
<sequence>MKRLQSNKAYLTILSFMAMLYTSKVVHAETEPNKVDPITDYPGSLGSGDSLLMVVKVILVLAFIIILFYVLMRYVAKKNKGTMFGNSIRSLGGVPLGQNKSIQIVEIGHSLFVVGVGENIQLLDKIMDADEVAYISELLQSSQDDRMGFSTISKWINKIPRKKNDIEEEVEITSSFQQVFHDKLKRVTDRNKHVEEWLSDQKQTDRLNEE</sequence>
<dbReference type="InterPro" id="IPR022781">
    <property type="entry name" value="Flagellar_biosynth_FliO"/>
</dbReference>
<gene>
    <name evidence="8" type="ORF">PAECIP111891_02264</name>
</gene>
<evidence type="ECO:0000256" key="2">
    <source>
        <dbReference type="ARBA" id="ARBA00022475"/>
    </source>
</evidence>
<dbReference type="RefSeq" id="WP_236287123.1">
    <property type="nucleotide sequence ID" value="NZ_CAKMMW010000005.1"/>
</dbReference>
<feature type="transmembrane region" description="Helical" evidence="6">
    <location>
        <begin position="52"/>
        <end position="71"/>
    </location>
</feature>
<evidence type="ECO:0000256" key="4">
    <source>
        <dbReference type="ARBA" id="ARBA00022989"/>
    </source>
</evidence>
<evidence type="ECO:0000313" key="8">
    <source>
        <dbReference type="EMBL" id="CAH1203204.1"/>
    </source>
</evidence>
<keyword evidence="2" id="KW-1003">Cell membrane</keyword>
<keyword evidence="4 6" id="KW-1133">Transmembrane helix</keyword>
<evidence type="ECO:0000256" key="6">
    <source>
        <dbReference type="SAM" id="Phobius"/>
    </source>
</evidence>
<evidence type="ECO:0000256" key="5">
    <source>
        <dbReference type="ARBA" id="ARBA00023136"/>
    </source>
</evidence>
<feature type="chain" id="PRO_5045785632" description="Flagellar protein" evidence="7">
    <location>
        <begin position="29"/>
        <end position="210"/>
    </location>
</feature>
<accession>A0ABM9C4R0</accession>
<organism evidence="8 9">
    <name type="scientific">Paenibacillus allorhizoplanae</name>
    <dbReference type="NCBI Taxonomy" id="2905648"/>
    <lineage>
        <taxon>Bacteria</taxon>
        <taxon>Bacillati</taxon>
        <taxon>Bacillota</taxon>
        <taxon>Bacilli</taxon>
        <taxon>Bacillales</taxon>
        <taxon>Paenibacillaceae</taxon>
        <taxon>Paenibacillus</taxon>
    </lineage>
</organism>
<keyword evidence="7" id="KW-0732">Signal</keyword>
<dbReference type="Proteomes" id="UP000838821">
    <property type="component" value="Unassembled WGS sequence"/>
</dbReference>
<keyword evidence="9" id="KW-1185">Reference proteome</keyword>
<evidence type="ECO:0000256" key="1">
    <source>
        <dbReference type="ARBA" id="ARBA00004236"/>
    </source>
</evidence>
<name>A0ABM9C4R0_9BACL</name>
<keyword evidence="5 6" id="KW-0472">Membrane</keyword>
<dbReference type="Pfam" id="PF04347">
    <property type="entry name" value="FliO"/>
    <property type="match status" value="1"/>
</dbReference>
<proteinExistence type="predicted"/>
<comment type="subcellular location">
    <subcellularLocation>
        <location evidence="1">Cell membrane</location>
    </subcellularLocation>
</comment>
<feature type="signal peptide" evidence="7">
    <location>
        <begin position="1"/>
        <end position="28"/>
    </location>
</feature>
<evidence type="ECO:0008006" key="10">
    <source>
        <dbReference type="Google" id="ProtNLM"/>
    </source>
</evidence>